<name>A0ABW4RT42_9ACTN</name>
<keyword evidence="1" id="KW-0732">Signal</keyword>
<evidence type="ECO:0000313" key="2">
    <source>
        <dbReference type="EMBL" id="MFD1889492.1"/>
    </source>
</evidence>
<dbReference type="EMBL" id="JBHUFZ010000011">
    <property type="protein sequence ID" value="MFD1889492.1"/>
    <property type="molecule type" value="Genomic_DNA"/>
</dbReference>
<evidence type="ECO:0000256" key="1">
    <source>
        <dbReference type="SAM" id="SignalP"/>
    </source>
</evidence>
<sequence>MSNQTSTQRNVLRRTMAGILAAGALAFGGMGTLSASDAQAAGVRQQTYVVQSSSLQVQADATPANRSKE</sequence>
<organism evidence="2 3">
    <name type="scientific">Luteococcus peritonei</name>
    <dbReference type="NCBI Taxonomy" id="88874"/>
    <lineage>
        <taxon>Bacteria</taxon>
        <taxon>Bacillati</taxon>
        <taxon>Actinomycetota</taxon>
        <taxon>Actinomycetes</taxon>
        <taxon>Propionibacteriales</taxon>
        <taxon>Propionibacteriaceae</taxon>
        <taxon>Luteococcus</taxon>
    </lineage>
</organism>
<feature type="chain" id="PRO_5046715453" evidence="1">
    <location>
        <begin position="41"/>
        <end position="69"/>
    </location>
</feature>
<keyword evidence="3" id="KW-1185">Reference proteome</keyword>
<proteinExistence type="predicted"/>
<protein>
    <submittedName>
        <fullName evidence="2">Uncharacterized protein</fullName>
    </submittedName>
</protein>
<accession>A0ABW4RT42</accession>
<gene>
    <name evidence="2" type="ORF">ACFSCS_04720</name>
</gene>
<reference evidence="3" key="1">
    <citation type="journal article" date="2019" name="Int. J. Syst. Evol. Microbiol.">
        <title>The Global Catalogue of Microorganisms (GCM) 10K type strain sequencing project: providing services to taxonomists for standard genome sequencing and annotation.</title>
        <authorList>
            <consortium name="The Broad Institute Genomics Platform"/>
            <consortium name="The Broad Institute Genome Sequencing Center for Infectious Disease"/>
            <person name="Wu L."/>
            <person name="Ma J."/>
        </authorList>
    </citation>
    <scope>NUCLEOTIDE SEQUENCE [LARGE SCALE GENOMIC DNA]</scope>
    <source>
        <strain evidence="3">CAIM 431</strain>
    </source>
</reference>
<evidence type="ECO:0000313" key="3">
    <source>
        <dbReference type="Proteomes" id="UP001597326"/>
    </source>
</evidence>
<dbReference type="Proteomes" id="UP001597326">
    <property type="component" value="Unassembled WGS sequence"/>
</dbReference>
<feature type="signal peptide" evidence="1">
    <location>
        <begin position="1"/>
        <end position="40"/>
    </location>
</feature>
<comment type="caution">
    <text evidence="2">The sequence shown here is derived from an EMBL/GenBank/DDBJ whole genome shotgun (WGS) entry which is preliminary data.</text>
</comment>
<dbReference type="RefSeq" id="WP_343872516.1">
    <property type="nucleotide sequence ID" value="NZ_BAAAIX010000009.1"/>
</dbReference>